<organism evidence="1 2">
    <name type="scientific">Pseudomonas syringae</name>
    <dbReference type="NCBI Taxonomy" id="317"/>
    <lineage>
        <taxon>Bacteria</taxon>
        <taxon>Pseudomonadati</taxon>
        <taxon>Pseudomonadota</taxon>
        <taxon>Gammaproteobacteria</taxon>
        <taxon>Pseudomonadales</taxon>
        <taxon>Pseudomonadaceae</taxon>
        <taxon>Pseudomonas</taxon>
    </lineage>
</organism>
<accession>A0A2K4WS93</accession>
<dbReference type="AlphaFoldDB" id="A0A2K4WS93"/>
<name>A0A2K4WS93_PSESX</name>
<protein>
    <submittedName>
        <fullName evidence="1">Uncharacterized protein</fullName>
    </submittedName>
</protein>
<gene>
    <name evidence="1" type="ORF">CFBP3840_01718</name>
</gene>
<proteinExistence type="predicted"/>
<dbReference type="Proteomes" id="UP000238095">
    <property type="component" value="Chromosome 1"/>
</dbReference>
<evidence type="ECO:0000313" key="2">
    <source>
        <dbReference type="Proteomes" id="UP000238095"/>
    </source>
</evidence>
<dbReference type="EMBL" id="LT963409">
    <property type="protein sequence ID" value="SOS38773.1"/>
    <property type="molecule type" value="Genomic_DNA"/>
</dbReference>
<evidence type="ECO:0000313" key="1">
    <source>
        <dbReference type="EMBL" id="SOS38773.1"/>
    </source>
</evidence>
<reference evidence="1 2" key="1">
    <citation type="submission" date="2017-11" db="EMBL/GenBank/DDBJ databases">
        <authorList>
            <person name="Han C.G."/>
        </authorList>
    </citation>
    <scope>NUCLEOTIDE SEQUENCE [LARGE SCALE GENOMIC DNA]</scope>
    <source>
        <strain evidence="1">CFBP3840</strain>
    </source>
</reference>
<sequence length="113" mass="13340">MNNKRWTIKQLQSRRSVVIREAAAAQRMQVSFKRCENLVRDTKSFKLMKRVVSRGQERRNQHKPVGTPLLFLSENDLRSAQRMSDHGRRLSEMASYLLKHFHKLRHVADIARA</sequence>